<dbReference type="GO" id="GO:0032787">
    <property type="term" value="P:monocarboxylic acid metabolic process"/>
    <property type="evidence" value="ECO:0007669"/>
    <property type="project" value="UniProtKB-ARBA"/>
</dbReference>
<dbReference type="Gene3D" id="3.40.50.720">
    <property type="entry name" value="NAD(P)-binding Rossmann-like Domain"/>
    <property type="match status" value="1"/>
</dbReference>
<accession>A0A5J6MNC3</accession>
<dbReference type="Proteomes" id="UP000326202">
    <property type="component" value="Chromosome"/>
</dbReference>
<comment type="similarity">
    <text evidence="1 3">Belongs to the short-chain dehydrogenases/reductases (SDR) family.</text>
</comment>
<keyword evidence="5" id="KW-1185">Reference proteome</keyword>
<protein>
    <submittedName>
        <fullName evidence="4">3-oxoacyl-ACP reductase</fullName>
    </submittedName>
</protein>
<dbReference type="AlphaFoldDB" id="A0A5J6MNC3"/>
<dbReference type="PANTHER" id="PTHR42879">
    <property type="entry name" value="3-OXOACYL-(ACYL-CARRIER-PROTEIN) REDUCTASE"/>
    <property type="match status" value="1"/>
</dbReference>
<dbReference type="PANTHER" id="PTHR42879:SF2">
    <property type="entry name" value="3-OXOACYL-[ACYL-CARRIER-PROTEIN] REDUCTASE FABG"/>
    <property type="match status" value="1"/>
</dbReference>
<evidence type="ECO:0000256" key="1">
    <source>
        <dbReference type="ARBA" id="ARBA00006484"/>
    </source>
</evidence>
<dbReference type="InterPro" id="IPR050259">
    <property type="entry name" value="SDR"/>
</dbReference>
<evidence type="ECO:0000256" key="3">
    <source>
        <dbReference type="RuleBase" id="RU000363"/>
    </source>
</evidence>
<evidence type="ECO:0000313" key="4">
    <source>
        <dbReference type="EMBL" id="QEX18095.1"/>
    </source>
</evidence>
<dbReference type="PRINTS" id="PR00080">
    <property type="entry name" value="SDRFAMILY"/>
</dbReference>
<organism evidence="4 5">
    <name type="scientific">Hypericibacter terrae</name>
    <dbReference type="NCBI Taxonomy" id="2602015"/>
    <lineage>
        <taxon>Bacteria</taxon>
        <taxon>Pseudomonadati</taxon>
        <taxon>Pseudomonadota</taxon>
        <taxon>Alphaproteobacteria</taxon>
        <taxon>Rhodospirillales</taxon>
        <taxon>Dongiaceae</taxon>
        <taxon>Hypericibacter</taxon>
    </lineage>
</organism>
<dbReference type="InterPro" id="IPR020904">
    <property type="entry name" value="Sc_DH/Rdtase_CS"/>
</dbReference>
<dbReference type="OrthoDB" id="9803333at2"/>
<dbReference type="FunFam" id="3.40.50.720:FF:000173">
    <property type="entry name" value="3-oxoacyl-[acyl-carrier protein] reductase"/>
    <property type="match status" value="1"/>
</dbReference>
<reference evidence="4 5" key="1">
    <citation type="submission" date="2019-08" db="EMBL/GenBank/DDBJ databases">
        <title>Hyperibacter terrae gen. nov., sp. nov. and Hyperibacter viscosus sp. nov., two new members in the family Rhodospirillaceae isolated from the rhizosphere of Hypericum perforatum.</title>
        <authorList>
            <person name="Noviana Z."/>
        </authorList>
    </citation>
    <scope>NUCLEOTIDE SEQUENCE [LARGE SCALE GENOMIC DNA]</scope>
    <source>
        <strain evidence="4 5">R5913</strain>
    </source>
</reference>
<dbReference type="EMBL" id="CP042906">
    <property type="protein sequence ID" value="QEX18095.1"/>
    <property type="molecule type" value="Genomic_DNA"/>
</dbReference>
<evidence type="ECO:0000256" key="2">
    <source>
        <dbReference type="ARBA" id="ARBA00023002"/>
    </source>
</evidence>
<name>A0A5J6MNC3_9PROT</name>
<sequence>MPKLANRIAIVTGAASGIGKGIALLYADEGADVAVIDRNGDRAAQTAAAIQAKGRRSLALAADVGDEAAVTHAFGRILKEFGAPDILVNNAGIATVSLLENMETAMWDEMIRVNLKSVFLCTRAVLPAMREKKYGRIINISSQLAHKGAGGMAHYAAAKAGILGLTRSLSYEVARHNIVVNAICPGPIDTEMKLPPAWASQKQSELVVKRQGRVEEITPTALLLACEDAGFYIGATFNPNGGDIMV</sequence>
<dbReference type="PROSITE" id="PS00061">
    <property type="entry name" value="ADH_SHORT"/>
    <property type="match status" value="1"/>
</dbReference>
<evidence type="ECO:0000313" key="5">
    <source>
        <dbReference type="Proteomes" id="UP000326202"/>
    </source>
</evidence>
<gene>
    <name evidence="4" type="ORF">FRZ44_33990</name>
</gene>
<dbReference type="InterPro" id="IPR036291">
    <property type="entry name" value="NAD(P)-bd_dom_sf"/>
</dbReference>
<dbReference type="InterPro" id="IPR002347">
    <property type="entry name" value="SDR_fam"/>
</dbReference>
<dbReference type="GO" id="GO:0016491">
    <property type="term" value="F:oxidoreductase activity"/>
    <property type="evidence" value="ECO:0007669"/>
    <property type="project" value="UniProtKB-KW"/>
</dbReference>
<proteinExistence type="inferred from homology"/>
<dbReference type="RefSeq" id="WP_151178289.1">
    <property type="nucleotide sequence ID" value="NZ_CP042906.1"/>
</dbReference>
<dbReference type="SUPFAM" id="SSF51735">
    <property type="entry name" value="NAD(P)-binding Rossmann-fold domains"/>
    <property type="match status" value="1"/>
</dbReference>
<keyword evidence="2" id="KW-0560">Oxidoreductase</keyword>
<dbReference type="Pfam" id="PF00106">
    <property type="entry name" value="adh_short"/>
    <property type="match status" value="1"/>
</dbReference>
<dbReference type="KEGG" id="htq:FRZ44_33990"/>
<dbReference type="PRINTS" id="PR00081">
    <property type="entry name" value="GDHRDH"/>
</dbReference>